<feature type="compositionally biased region" description="Polar residues" evidence="1">
    <location>
        <begin position="1"/>
        <end position="19"/>
    </location>
</feature>
<evidence type="ECO:0000256" key="1">
    <source>
        <dbReference type="SAM" id="MobiDB-lite"/>
    </source>
</evidence>
<dbReference type="EMBL" id="ML979135">
    <property type="protein sequence ID" value="KAF1916255.1"/>
    <property type="molecule type" value="Genomic_DNA"/>
</dbReference>
<reference evidence="2" key="1">
    <citation type="journal article" date="2020" name="Stud. Mycol.">
        <title>101 Dothideomycetes genomes: a test case for predicting lifestyles and emergence of pathogens.</title>
        <authorList>
            <person name="Haridas S."/>
            <person name="Albert R."/>
            <person name="Binder M."/>
            <person name="Bloem J."/>
            <person name="Labutti K."/>
            <person name="Salamov A."/>
            <person name="Andreopoulos B."/>
            <person name="Baker S."/>
            <person name="Barry K."/>
            <person name="Bills G."/>
            <person name="Bluhm B."/>
            <person name="Cannon C."/>
            <person name="Castanera R."/>
            <person name="Culley D."/>
            <person name="Daum C."/>
            <person name="Ezra D."/>
            <person name="Gonzalez J."/>
            <person name="Henrissat B."/>
            <person name="Kuo A."/>
            <person name="Liang C."/>
            <person name="Lipzen A."/>
            <person name="Lutzoni F."/>
            <person name="Magnuson J."/>
            <person name="Mondo S."/>
            <person name="Nolan M."/>
            <person name="Ohm R."/>
            <person name="Pangilinan J."/>
            <person name="Park H.-J."/>
            <person name="Ramirez L."/>
            <person name="Alfaro M."/>
            <person name="Sun H."/>
            <person name="Tritt A."/>
            <person name="Yoshinaga Y."/>
            <person name="Zwiers L.-H."/>
            <person name="Turgeon B."/>
            <person name="Goodwin S."/>
            <person name="Spatafora J."/>
            <person name="Crous P."/>
            <person name="Grigoriev I."/>
        </authorList>
    </citation>
    <scope>NUCLEOTIDE SEQUENCE</scope>
    <source>
        <strain evidence="2">HMLAC05119</strain>
    </source>
</reference>
<name>A0A6A5QKX7_AMPQU</name>
<sequence>MTSAMATKVTSLGSQSGSETQHHSTPVAEALESGAVVPLPLMDFAAVTKILEPIQETLNESAHDATYPSPPGNTPLIGSPAPSVKPGVHGRARGFSAIGDRLAQLKLDDRRSFRRRQTCVACSGRSVGTSAAEENDDSDMASNSEVFSDGCKDKDCDVHPGSPAANPRIEEFLSFSSNDLPNHAPAPAKGTTLAEHASSTSAAALHLNGQQSHLSFKSDGGVTEKSNWAEEVEDSFERACLGLEQLAMDEYAADPSKTLEVYYISRMRRLLGSLHRKVPMDVNKVIGNSQ</sequence>
<keyword evidence="3" id="KW-1185">Reference proteome</keyword>
<proteinExistence type="predicted"/>
<organism evidence="2 3">
    <name type="scientific">Ampelomyces quisqualis</name>
    <name type="common">Powdery mildew agent</name>
    <dbReference type="NCBI Taxonomy" id="50730"/>
    <lineage>
        <taxon>Eukaryota</taxon>
        <taxon>Fungi</taxon>
        <taxon>Dikarya</taxon>
        <taxon>Ascomycota</taxon>
        <taxon>Pezizomycotina</taxon>
        <taxon>Dothideomycetes</taxon>
        <taxon>Pleosporomycetidae</taxon>
        <taxon>Pleosporales</taxon>
        <taxon>Pleosporineae</taxon>
        <taxon>Phaeosphaeriaceae</taxon>
        <taxon>Ampelomyces</taxon>
    </lineage>
</organism>
<dbReference type="Proteomes" id="UP000800096">
    <property type="component" value="Unassembled WGS sequence"/>
</dbReference>
<evidence type="ECO:0000313" key="2">
    <source>
        <dbReference type="EMBL" id="KAF1916255.1"/>
    </source>
</evidence>
<feature type="region of interest" description="Disordered" evidence="1">
    <location>
        <begin position="124"/>
        <end position="146"/>
    </location>
</feature>
<dbReference type="AlphaFoldDB" id="A0A6A5QKX7"/>
<feature type="region of interest" description="Disordered" evidence="1">
    <location>
        <begin position="1"/>
        <end position="26"/>
    </location>
</feature>
<evidence type="ECO:0000313" key="3">
    <source>
        <dbReference type="Proteomes" id="UP000800096"/>
    </source>
</evidence>
<protein>
    <submittedName>
        <fullName evidence="2">Uncharacterized protein</fullName>
    </submittedName>
</protein>
<accession>A0A6A5QKX7</accession>
<dbReference type="OrthoDB" id="407617at2759"/>
<gene>
    <name evidence="2" type="ORF">BDU57DRAFT_224582</name>
</gene>